<evidence type="ECO:0000313" key="2">
    <source>
        <dbReference type="Proteomes" id="UP000887565"/>
    </source>
</evidence>
<keyword evidence="1" id="KW-0732">Signal</keyword>
<feature type="chain" id="PRO_5037448452" evidence="1">
    <location>
        <begin position="20"/>
        <end position="204"/>
    </location>
</feature>
<organism evidence="2 3">
    <name type="scientific">Romanomermis culicivorax</name>
    <name type="common">Nematode worm</name>
    <dbReference type="NCBI Taxonomy" id="13658"/>
    <lineage>
        <taxon>Eukaryota</taxon>
        <taxon>Metazoa</taxon>
        <taxon>Ecdysozoa</taxon>
        <taxon>Nematoda</taxon>
        <taxon>Enoplea</taxon>
        <taxon>Dorylaimia</taxon>
        <taxon>Mermithida</taxon>
        <taxon>Mermithoidea</taxon>
        <taxon>Mermithidae</taxon>
        <taxon>Romanomermis</taxon>
    </lineage>
</organism>
<name>A0A915IIH9_ROMCU</name>
<evidence type="ECO:0000313" key="3">
    <source>
        <dbReference type="WBParaSite" id="nRc.2.0.1.t13871-RA"/>
    </source>
</evidence>
<dbReference type="WBParaSite" id="nRc.2.0.1.t13871-RA">
    <property type="protein sequence ID" value="nRc.2.0.1.t13871-RA"/>
    <property type="gene ID" value="nRc.2.0.1.g13871"/>
</dbReference>
<evidence type="ECO:0000256" key="1">
    <source>
        <dbReference type="SAM" id="SignalP"/>
    </source>
</evidence>
<reference evidence="3" key="1">
    <citation type="submission" date="2022-11" db="UniProtKB">
        <authorList>
            <consortium name="WormBaseParasite"/>
        </authorList>
    </citation>
    <scope>IDENTIFICATION</scope>
</reference>
<proteinExistence type="predicted"/>
<accession>A0A915IIH9</accession>
<keyword evidence="2" id="KW-1185">Reference proteome</keyword>
<feature type="signal peptide" evidence="1">
    <location>
        <begin position="1"/>
        <end position="19"/>
    </location>
</feature>
<dbReference type="AlphaFoldDB" id="A0A915IIH9"/>
<dbReference type="Proteomes" id="UP000887565">
    <property type="component" value="Unplaced"/>
</dbReference>
<protein>
    <submittedName>
        <fullName evidence="3">Uncharacterized protein</fullName>
    </submittedName>
</protein>
<sequence>MLSMGRVLIFVCSICVITALNPLGPYCGTTRCPAGCLCSNNGQCLPEDAKRGCILQYDCPLHYTCISGRCRIYPNQYYKPSVYQTCSSTSECKEKYHMCRLGRCWKSALPDSICTSDFSCPNNDIYMCVSGMCKVPGDGKSYGSCLSKSNCPINHICENKRCYPIEQGGQTCTFDTDCPKSDLYQCAYLKCRLKPHLIGAVRRW</sequence>